<dbReference type="InterPro" id="IPR013217">
    <property type="entry name" value="Methyltransf_12"/>
</dbReference>
<organism evidence="2 3">
    <name type="scientific">Frondihabitans cladoniiphilus</name>
    <dbReference type="NCBI Taxonomy" id="715785"/>
    <lineage>
        <taxon>Bacteria</taxon>
        <taxon>Bacillati</taxon>
        <taxon>Actinomycetota</taxon>
        <taxon>Actinomycetes</taxon>
        <taxon>Micrococcales</taxon>
        <taxon>Microbacteriaceae</taxon>
        <taxon>Frondihabitans</taxon>
    </lineage>
</organism>
<evidence type="ECO:0000313" key="2">
    <source>
        <dbReference type="EMBL" id="GAA4682995.1"/>
    </source>
</evidence>
<protein>
    <recommendedName>
        <fullName evidence="1">Methyltransferase type 12 domain-containing protein</fullName>
    </recommendedName>
</protein>
<accession>A0ABP8W890</accession>
<dbReference type="Proteomes" id="UP001501295">
    <property type="component" value="Unassembled WGS sequence"/>
</dbReference>
<proteinExistence type="predicted"/>
<dbReference type="Gene3D" id="3.40.50.150">
    <property type="entry name" value="Vaccinia Virus protein VP39"/>
    <property type="match status" value="1"/>
</dbReference>
<feature type="domain" description="Methyltransferase type 12" evidence="1">
    <location>
        <begin position="2"/>
        <end position="77"/>
    </location>
</feature>
<dbReference type="Pfam" id="PF08242">
    <property type="entry name" value="Methyltransf_12"/>
    <property type="match status" value="1"/>
</dbReference>
<dbReference type="PANTHER" id="PTHR43591">
    <property type="entry name" value="METHYLTRANSFERASE"/>
    <property type="match status" value="1"/>
</dbReference>
<dbReference type="SUPFAM" id="SSF53335">
    <property type="entry name" value="S-adenosyl-L-methionine-dependent methyltransferases"/>
    <property type="match status" value="1"/>
</dbReference>
<evidence type="ECO:0000259" key="1">
    <source>
        <dbReference type="Pfam" id="PF08242"/>
    </source>
</evidence>
<keyword evidence="3" id="KW-1185">Reference proteome</keyword>
<reference evidence="3" key="1">
    <citation type="journal article" date="2019" name="Int. J. Syst. Evol. Microbiol.">
        <title>The Global Catalogue of Microorganisms (GCM) 10K type strain sequencing project: providing services to taxonomists for standard genome sequencing and annotation.</title>
        <authorList>
            <consortium name="The Broad Institute Genomics Platform"/>
            <consortium name="The Broad Institute Genome Sequencing Center for Infectious Disease"/>
            <person name="Wu L."/>
            <person name="Ma J."/>
        </authorList>
    </citation>
    <scope>NUCLEOTIDE SEQUENCE [LARGE SCALE GENOMIC DNA]</scope>
    <source>
        <strain evidence="3">JCM 18956</strain>
    </source>
</reference>
<dbReference type="InterPro" id="IPR029063">
    <property type="entry name" value="SAM-dependent_MTases_sf"/>
</dbReference>
<sequence length="220" mass="23383">MHALDASPGMLERLRASSIDTGVSSRVETHLLNLDDNWPSVLPGSVDLAWAALSLHHTNDPARVLQQTFALLRPGGVAVVSEFTGATTYSPADLGTGRQSLADHLVKALAARGYPVAPDWSEALTEAGFARIQRQETTISVSSATLDGARFLQLQLTLNRQLLANDLGSEDLVAVDAAIVSLASDRPAVAHKYYTSGRVFWVAVRPDGRGADTAATGVDR</sequence>
<name>A0ABP8W890_9MICO</name>
<dbReference type="CDD" id="cd02440">
    <property type="entry name" value="AdoMet_MTases"/>
    <property type="match status" value="1"/>
</dbReference>
<dbReference type="EMBL" id="BAABLM010000009">
    <property type="protein sequence ID" value="GAA4682995.1"/>
    <property type="molecule type" value="Genomic_DNA"/>
</dbReference>
<gene>
    <name evidence="2" type="ORF">GCM10025780_30790</name>
</gene>
<evidence type="ECO:0000313" key="3">
    <source>
        <dbReference type="Proteomes" id="UP001501295"/>
    </source>
</evidence>
<comment type="caution">
    <text evidence="2">The sequence shown here is derived from an EMBL/GenBank/DDBJ whole genome shotgun (WGS) entry which is preliminary data.</text>
</comment>